<dbReference type="Proteomes" id="UP000827092">
    <property type="component" value="Unassembled WGS sequence"/>
</dbReference>
<dbReference type="AlphaFoldDB" id="A0AAV6U9R5"/>
<name>A0AAV6U9R5_9ARAC</name>
<accession>A0AAV6U9R5</accession>
<gene>
    <name evidence="2" type="ORF">JTE90_018211</name>
</gene>
<reference evidence="2 3" key="1">
    <citation type="journal article" date="2022" name="Nat. Ecol. Evol.">
        <title>A masculinizing supergene underlies an exaggerated male reproductive morph in a spider.</title>
        <authorList>
            <person name="Hendrickx F."/>
            <person name="De Corte Z."/>
            <person name="Sonet G."/>
            <person name="Van Belleghem S.M."/>
            <person name="Kostlbacher S."/>
            <person name="Vangestel C."/>
        </authorList>
    </citation>
    <scope>NUCLEOTIDE SEQUENCE [LARGE SCALE GENOMIC DNA]</scope>
    <source>
        <strain evidence="2">W744_W776</strain>
    </source>
</reference>
<proteinExistence type="predicted"/>
<dbReference type="InterPro" id="IPR000477">
    <property type="entry name" value="RT_dom"/>
</dbReference>
<organism evidence="2 3">
    <name type="scientific">Oedothorax gibbosus</name>
    <dbReference type="NCBI Taxonomy" id="931172"/>
    <lineage>
        <taxon>Eukaryota</taxon>
        <taxon>Metazoa</taxon>
        <taxon>Ecdysozoa</taxon>
        <taxon>Arthropoda</taxon>
        <taxon>Chelicerata</taxon>
        <taxon>Arachnida</taxon>
        <taxon>Araneae</taxon>
        <taxon>Araneomorphae</taxon>
        <taxon>Entelegynae</taxon>
        <taxon>Araneoidea</taxon>
        <taxon>Linyphiidae</taxon>
        <taxon>Erigoninae</taxon>
        <taxon>Oedothorax</taxon>
    </lineage>
</organism>
<keyword evidence="3" id="KW-1185">Reference proteome</keyword>
<dbReference type="Pfam" id="PF00078">
    <property type="entry name" value="RVT_1"/>
    <property type="match status" value="1"/>
</dbReference>
<evidence type="ECO:0000259" key="1">
    <source>
        <dbReference type="Pfam" id="PF00078"/>
    </source>
</evidence>
<evidence type="ECO:0000313" key="3">
    <source>
        <dbReference type="Proteomes" id="UP000827092"/>
    </source>
</evidence>
<sequence>MHLPCKNPQHLHQGQKDPGAMEVLIHKKGDIESVGNWRPIALCSTLYKLLTCCLVSRLSAWITNENMLSSAQKDFLPFDGTFEHHYLVSTEILCTKTQGEELCKAQIDLANVFGSVPHAAIDAALQAAIDAALQAAIDAALHAAGADNTFAEIKRRPVGVPLSGPIFNLAIDPLIRGLHHASPSSGDEYSVLASEDDLLLLAKSPEDLQALLPTFTQRLGSPLTSPNTGQSICLGPPLHLFLHQSPTPRSRP</sequence>
<dbReference type="EMBL" id="JAFNEN010000559">
    <property type="protein sequence ID" value="KAG8180593.1"/>
    <property type="molecule type" value="Genomic_DNA"/>
</dbReference>
<evidence type="ECO:0000313" key="2">
    <source>
        <dbReference type="EMBL" id="KAG8180593.1"/>
    </source>
</evidence>
<protein>
    <recommendedName>
        <fullName evidence="1">Reverse transcriptase domain-containing protein</fullName>
    </recommendedName>
</protein>
<dbReference type="PANTHER" id="PTHR19446">
    <property type="entry name" value="REVERSE TRANSCRIPTASES"/>
    <property type="match status" value="1"/>
</dbReference>
<feature type="domain" description="Reverse transcriptase" evidence="1">
    <location>
        <begin position="25"/>
        <end position="219"/>
    </location>
</feature>
<comment type="caution">
    <text evidence="2">The sequence shown here is derived from an EMBL/GenBank/DDBJ whole genome shotgun (WGS) entry which is preliminary data.</text>
</comment>